<proteinExistence type="predicted"/>
<name>A0AAE0YC98_9GAST</name>
<evidence type="ECO:0000256" key="1">
    <source>
        <dbReference type="SAM" id="SignalP"/>
    </source>
</evidence>
<reference evidence="2" key="1">
    <citation type="journal article" date="2023" name="G3 (Bethesda)">
        <title>A reference genome for the long-term kleptoplast-retaining sea slug Elysia crispata morphotype clarki.</title>
        <authorList>
            <person name="Eastman K.E."/>
            <person name="Pendleton A.L."/>
            <person name="Shaikh M.A."/>
            <person name="Suttiyut T."/>
            <person name="Ogas R."/>
            <person name="Tomko P."/>
            <person name="Gavelis G."/>
            <person name="Widhalm J.R."/>
            <person name="Wisecaver J.H."/>
        </authorList>
    </citation>
    <scope>NUCLEOTIDE SEQUENCE</scope>
    <source>
        <strain evidence="2">ECLA1</strain>
    </source>
</reference>
<protein>
    <recommendedName>
        <fullName evidence="4">Spaetzle domain-containing protein</fullName>
    </recommendedName>
</protein>
<organism evidence="2 3">
    <name type="scientific">Elysia crispata</name>
    <name type="common">lettuce slug</name>
    <dbReference type="NCBI Taxonomy" id="231223"/>
    <lineage>
        <taxon>Eukaryota</taxon>
        <taxon>Metazoa</taxon>
        <taxon>Spiralia</taxon>
        <taxon>Lophotrochozoa</taxon>
        <taxon>Mollusca</taxon>
        <taxon>Gastropoda</taxon>
        <taxon>Heterobranchia</taxon>
        <taxon>Euthyneura</taxon>
        <taxon>Panpulmonata</taxon>
        <taxon>Sacoglossa</taxon>
        <taxon>Placobranchoidea</taxon>
        <taxon>Plakobranchidae</taxon>
        <taxon>Elysia</taxon>
    </lineage>
</organism>
<gene>
    <name evidence="2" type="ORF">RRG08_048983</name>
</gene>
<evidence type="ECO:0000313" key="3">
    <source>
        <dbReference type="Proteomes" id="UP001283361"/>
    </source>
</evidence>
<accession>A0AAE0YC98</accession>
<dbReference type="Proteomes" id="UP001283361">
    <property type="component" value="Unassembled WGS sequence"/>
</dbReference>
<comment type="caution">
    <text evidence="2">The sequence shown here is derived from an EMBL/GenBank/DDBJ whole genome shotgun (WGS) entry which is preliminary data.</text>
</comment>
<keyword evidence="1" id="KW-0732">Signal</keyword>
<dbReference type="EMBL" id="JAWDGP010006462">
    <property type="protein sequence ID" value="KAK3740741.1"/>
    <property type="molecule type" value="Genomic_DNA"/>
</dbReference>
<feature type="chain" id="PRO_5042099626" description="Spaetzle domain-containing protein" evidence="1">
    <location>
        <begin position="29"/>
        <end position="358"/>
    </location>
</feature>
<evidence type="ECO:0000313" key="2">
    <source>
        <dbReference type="EMBL" id="KAK3740741.1"/>
    </source>
</evidence>
<feature type="signal peptide" evidence="1">
    <location>
        <begin position="1"/>
        <end position="28"/>
    </location>
</feature>
<dbReference type="AlphaFoldDB" id="A0AAE0YC98"/>
<keyword evidence="3" id="KW-1185">Reference proteome</keyword>
<sequence length="358" mass="39670">MLPTRKSIIKVAVLILVLISLLPKPACAYVIRQIFESLNVGKLPPFATDTLTQQDHRVPPFHKIVQGLSYAADRANAVSLKDKADRAVSNKLDGVDGDAATSALVTFGNHLISSSTDIVTRKVNAVVARTSLEANVKKLKPMNFTSVDDRVRLRTGSIISKQLIDPMLDQRVNAVGNHAHSDSVMRRAESFLTRKPGAQFGNEFGTSEQKPCVDPPASRRLNLTSVAYDYPQNAINLELRQRPEIMLDILRSRRFNLRDPDEQMKGSGCFSTKETLEAFQVQGVECWVIFSRHQNIQFYRCGSSKCGMGVANFCSSSDEITALWAWCNTASDGHKIVKLELPLPVSCKCERVTLCGYN</sequence>
<evidence type="ECO:0008006" key="4">
    <source>
        <dbReference type="Google" id="ProtNLM"/>
    </source>
</evidence>